<sequence length="302" mass="31733">MHAPIVAAYDPYQEDRAPVELALALGELTGARVIAVAVSVFDGFTDPDDVNAGVNRPVTATMERLLQETGAEAQIENDESVSRALQTVVEDVDAGLIVVGSTGRGVAGRVLPGSTAERLLHGAPCPVALAPHGYRQTPIQTVAVGFVDTPEGHAALAAAHQLSARAGARLRVVMALRPPGWFNAVTAPGEPRLRGSDLEGRRRSEIEDALNRALCGLGPDVDVESEFHVDDPADVLLNVSGHVDLLVCGSRGYGPLRSVLLGGVSRRLVDGAHCPVLVLPRQAKHPLEDLVRGVAKRLVAVS</sequence>
<reference evidence="3" key="1">
    <citation type="submission" date="2022-10" db="EMBL/GenBank/DDBJ databases">
        <title>The WGS of Solirubrobacter ginsenosidimutans DSM 21036.</title>
        <authorList>
            <person name="Jiang Z."/>
        </authorList>
    </citation>
    <scope>NUCLEOTIDE SEQUENCE</scope>
    <source>
        <strain evidence="3">DSM 21036</strain>
    </source>
</reference>
<evidence type="ECO:0000256" key="1">
    <source>
        <dbReference type="ARBA" id="ARBA00008791"/>
    </source>
</evidence>
<dbReference type="Proteomes" id="UP001149140">
    <property type="component" value="Unassembled WGS sequence"/>
</dbReference>
<dbReference type="PRINTS" id="PR01438">
    <property type="entry name" value="UNVRSLSTRESS"/>
</dbReference>
<accession>A0A9X3MYN9</accession>
<feature type="domain" description="UspA" evidence="2">
    <location>
        <begin position="3"/>
        <end position="130"/>
    </location>
</feature>
<dbReference type="EMBL" id="JAPDOD010000040">
    <property type="protein sequence ID" value="MDA0164967.1"/>
    <property type="molecule type" value="Genomic_DNA"/>
</dbReference>
<dbReference type="SUPFAM" id="SSF52402">
    <property type="entry name" value="Adenine nucleotide alpha hydrolases-like"/>
    <property type="match status" value="2"/>
</dbReference>
<name>A0A9X3MYN9_9ACTN</name>
<evidence type="ECO:0000313" key="3">
    <source>
        <dbReference type="EMBL" id="MDA0164967.1"/>
    </source>
</evidence>
<proteinExistence type="inferred from homology"/>
<protein>
    <submittedName>
        <fullName evidence="3">Universal stress protein</fullName>
    </submittedName>
</protein>
<dbReference type="Pfam" id="PF00582">
    <property type="entry name" value="Usp"/>
    <property type="match status" value="2"/>
</dbReference>
<comment type="caution">
    <text evidence="3">The sequence shown here is derived from an EMBL/GenBank/DDBJ whole genome shotgun (WGS) entry which is preliminary data.</text>
</comment>
<dbReference type="PANTHER" id="PTHR46268:SF6">
    <property type="entry name" value="UNIVERSAL STRESS PROTEIN UP12"/>
    <property type="match status" value="1"/>
</dbReference>
<dbReference type="CDD" id="cd00293">
    <property type="entry name" value="USP-like"/>
    <property type="match status" value="2"/>
</dbReference>
<comment type="similarity">
    <text evidence="1">Belongs to the universal stress protein A family.</text>
</comment>
<dbReference type="InterPro" id="IPR006015">
    <property type="entry name" value="Universal_stress_UspA"/>
</dbReference>
<dbReference type="PANTHER" id="PTHR46268">
    <property type="entry name" value="STRESS RESPONSE PROTEIN NHAX"/>
    <property type="match status" value="1"/>
</dbReference>
<feature type="domain" description="UspA" evidence="2">
    <location>
        <begin position="140"/>
        <end position="280"/>
    </location>
</feature>
<dbReference type="AlphaFoldDB" id="A0A9X3MYN9"/>
<organism evidence="3 4">
    <name type="scientific">Solirubrobacter ginsenosidimutans</name>
    <dbReference type="NCBI Taxonomy" id="490573"/>
    <lineage>
        <taxon>Bacteria</taxon>
        <taxon>Bacillati</taxon>
        <taxon>Actinomycetota</taxon>
        <taxon>Thermoleophilia</taxon>
        <taxon>Solirubrobacterales</taxon>
        <taxon>Solirubrobacteraceae</taxon>
        <taxon>Solirubrobacter</taxon>
    </lineage>
</organism>
<dbReference type="InterPro" id="IPR006016">
    <property type="entry name" value="UspA"/>
</dbReference>
<evidence type="ECO:0000313" key="4">
    <source>
        <dbReference type="Proteomes" id="UP001149140"/>
    </source>
</evidence>
<keyword evidence="4" id="KW-1185">Reference proteome</keyword>
<gene>
    <name evidence="3" type="ORF">OM076_32150</name>
</gene>
<evidence type="ECO:0000259" key="2">
    <source>
        <dbReference type="Pfam" id="PF00582"/>
    </source>
</evidence>
<dbReference type="RefSeq" id="WP_270044222.1">
    <property type="nucleotide sequence ID" value="NZ_JAPDOD010000040.1"/>
</dbReference>
<dbReference type="Gene3D" id="3.40.50.12370">
    <property type="match status" value="1"/>
</dbReference>